<evidence type="ECO:0000256" key="4">
    <source>
        <dbReference type="SAM" id="SignalP"/>
    </source>
</evidence>
<comment type="caution">
    <text evidence="7">The sequence shown here is derived from an EMBL/GenBank/DDBJ whole genome shotgun (WGS) entry which is preliminary data.</text>
</comment>
<feature type="domain" description="Neutral/alkaline non-lysosomal ceramidase C-terminal" evidence="6">
    <location>
        <begin position="587"/>
        <end position="746"/>
    </location>
</feature>
<keyword evidence="3" id="KW-0443">Lipid metabolism</keyword>
<feature type="chain" id="PRO_5046863966" description="Neutral ceramidase" evidence="4">
    <location>
        <begin position="30"/>
        <end position="747"/>
    </location>
</feature>
<dbReference type="PANTHER" id="PTHR12670">
    <property type="entry name" value="CERAMIDASE"/>
    <property type="match status" value="1"/>
</dbReference>
<dbReference type="InterPro" id="IPR038445">
    <property type="entry name" value="NCDase_C_sf"/>
</dbReference>
<accession>A0ABT9HE59</accession>
<comment type="catalytic activity">
    <reaction evidence="3">
        <text>an N-acylsphing-4-enine + H2O = sphing-4-enine + a fatty acid</text>
        <dbReference type="Rhea" id="RHEA:20856"/>
        <dbReference type="ChEBI" id="CHEBI:15377"/>
        <dbReference type="ChEBI" id="CHEBI:28868"/>
        <dbReference type="ChEBI" id="CHEBI:52639"/>
        <dbReference type="ChEBI" id="CHEBI:57756"/>
        <dbReference type="EC" id="3.5.1.23"/>
    </reaction>
</comment>
<dbReference type="Pfam" id="PF04734">
    <property type="entry name" value="Ceramidase_alk"/>
    <property type="match status" value="1"/>
</dbReference>
<dbReference type="EMBL" id="JAVAJI010000003">
    <property type="protein sequence ID" value="MDP4544051.1"/>
    <property type="molecule type" value="Genomic_DNA"/>
</dbReference>
<feature type="signal peptide" evidence="4">
    <location>
        <begin position="1"/>
        <end position="29"/>
    </location>
</feature>
<name>A0ABT9HE59_9GAMM</name>
<evidence type="ECO:0000256" key="3">
    <source>
        <dbReference type="RuleBase" id="RU366019"/>
    </source>
</evidence>
<evidence type="ECO:0000259" key="5">
    <source>
        <dbReference type="Pfam" id="PF04734"/>
    </source>
</evidence>
<dbReference type="RefSeq" id="WP_227514928.1">
    <property type="nucleotide sequence ID" value="NZ_CAJGYS010000001.1"/>
</dbReference>
<dbReference type="InterPro" id="IPR031331">
    <property type="entry name" value="NEUT/ALK_ceramidase_C"/>
</dbReference>
<keyword evidence="4" id="KW-0732">Signal</keyword>
<dbReference type="InterPro" id="IPR031329">
    <property type="entry name" value="NEUT/ALK_ceramidase_N"/>
</dbReference>
<proteinExistence type="inferred from homology"/>
<dbReference type="Pfam" id="PF17048">
    <property type="entry name" value="Ceramidse_alk_C"/>
    <property type="match status" value="1"/>
</dbReference>
<dbReference type="InterPro" id="IPR006823">
    <property type="entry name" value="Ceramidase_alk"/>
</dbReference>
<protein>
    <recommendedName>
        <fullName evidence="3">Neutral ceramidase</fullName>
        <ecNumber evidence="3">3.5.1.23</ecNumber>
    </recommendedName>
</protein>
<evidence type="ECO:0000313" key="7">
    <source>
        <dbReference type="EMBL" id="MDP4544051.1"/>
    </source>
</evidence>
<keyword evidence="2 3" id="KW-0378">Hydrolase</keyword>
<organism evidence="7 8">
    <name type="scientific">Psychrobacter faecalis</name>
    <dbReference type="NCBI Taxonomy" id="180588"/>
    <lineage>
        <taxon>Bacteria</taxon>
        <taxon>Pseudomonadati</taxon>
        <taxon>Pseudomonadota</taxon>
        <taxon>Gammaproteobacteria</taxon>
        <taxon>Moraxellales</taxon>
        <taxon>Moraxellaceae</taxon>
        <taxon>Psychrobacter</taxon>
    </lineage>
</organism>
<gene>
    <name evidence="7" type="ORF">Q8P09_03025</name>
</gene>
<dbReference type="Proteomes" id="UP001228171">
    <property type="component" value="Unassembled WGS sequence"/>
</dbReference>
<sequence>MATSSASPALLRPSMLLISICTTVLSLTACETDSTEAVSVQSASVQSAAALSDSGPTIRENATDAADSSVTFNHSASAMSMRAMPTSQYLVGSGKADITGAAAETGMFGYAAGQVVQGINDRLYSHAFIIGEADKNAGKRVVYVSADMGAMFTAVKLEVIKRLKADYGDLYNDDDVMLTATHTHVGNAGYSHQQLYQIASTDDTLAGYSSQNFNAIVNGIVTSIKRAHATLTPGTLSLAQGELKGATVNRSEFAYNNNNDAKDFDSNVNETMTQLRLDAADGTPVGLINWFALHPTSFSNKFMHLSADNKGFAQRGAEKIFGGESDKPFVAAFANADEGDVLAIGGNANSKPGFQGSSNEWENVRRDGQMQLDKAVELWHQGVPVTGPVDVRARWIDLKGYQVDGKFTNGAGNKVLCMPARGYSFAAGGENGPSNIPGMYEGMTRENFRINDDINKVDQSFLGSLTRGAFGIVSTVSQDDCQAEKQVLLPTGSWGWINTQQPVQLMRIGNIALVAIPAEPTTMVGRRMRAAVLAQLQDSGVDTVIINGLANNYSGYLTTREEFATQHYEGASTEYGPYQTAAYIQEYTQLAAALRDGIEVYDRTTPPDRSGKSFNERPGVVFDDKPLKQTWGQTLTQPKASYQKGDIATAVFRGAHPKNNLRTEDSFLKVQRLDNGKWVDYLSDSDFDTTYTWQLEGAAYSKAIIDWRIAKDTPAGTYRLTHQGDWKNGWTHKIKPYSGVSNSFSVQ</sequence>
<keyword evidence="8" id="KW-1185">Reference proteome</keyword>
<evidence type="ECO:0000259" key="6">
    <source>
        <dbReference type="Pfam" id="PF17048"/>
    </source>
</evidence>
<evidence type="ECO:0000256" key="2">
    <source>
        <dbReference type="ARBA" id="ARBA00022801"/>
    </source>
</evidence>
<dbReference type="PANTHER" id="PTHR12670:SF1">
    <property type="entry name" value="NEUTRAL CERAMIDASE"/>
    <property type="match status" value="1"/>
</dbReference>
<dbReference type="EC" id="3.5.1.23" evidence="3"/>
<comment type="similarity">
    <text evidence="1 3">Belongs to the neutral ceramidase family.</text>
</comment>
<evidence type="ECO:0000256" key="1">
    <source>
        <dbReference type="ARBA" id="ARBA00009835"/>
    </source>
</evidence>
<dbReference type="Gene3D" id="2.60.40.2300">
    <property type="entry name" value="Neutral/alkaline non-lysosomal ceramidase, C-terminal domain"/>
    <property type="match status" value="1"/>
</dbReference>
<feature type="domain" description="Neutral/alkaline non-lysosomal ceramidase N-terminal" evidence="5">
    <location>
        <begin position="89"/>
        <end position="585"/>
    </location>
</feature>
<evidence type="ECO:0000313" key="8">
    <source>
        <dbReference type="Proteomes" id="UP001228171"/>
    </source>
</evidence>
<reference evidence="7 8" key="1">
    <citation type="submission" date="2023-08" db="EMBL/GenBank/DDBJ databases">
        <authorList>
            <person name="Kumar R."/>
        </authorList>
    </citation>
    <scope>NUCLEOTIDE SEQUENCE [LARGE SCALE GENOMIC DNA]</scope>
    <source>
        <strain evidence="7 8">LUR13</strain>
    </source>
</reference>
<keyword evidence="3" id="KW-0746">Sphingolipid metabolism</keyword>